<dbReference type="InterPro" id="IPR006665">
    <property type="entry name" value="OmpA-like"/>
</dbReference>
<feature type="compositionally biased region" description="Polar residues" evidence="1">
    <location>
        <begin position="147"/>
        <end position="161"/>
    </location>
</feature>
<feature type="compositionally biased region" description="Basic and acidic residues" evidence="1">
    <location>
        <begin position="162"/>
        <end position="172"/>
    </location>
</feature>
<evidence type="ECO:0000259" key="2">
    <source>
        <dbReference type="Pfam" id="PF00691"/>
    </source>
</evidence>
<proteinExistence type="predicted"/>
<keyword evidence="4" id="KW-1185">Reference proteome</keyword>
<gene>
    <name evidence="3" type="ORF">QJV27_05175</name>
</gene>
<dbReference type="RefSeq" id="WP_281447902.1">
    <property type="nucleotide sequence ID" value="NZ_JASBAO010000001.1"/>
</dbReference>
<feature type="domain" description="OmpA-like" evidence="2">
    <location>
        <begin position="246"/>
        <end position="314"/>
    </location>
</feature>
<evidence type="ECO:0000313" key="4">
    <source>
        <dbReference type="Proteomes" id="UP001431634"/>
    </source>
</evidence>
<feature type="region of interest" description="Disordered" evidence="1">
    <location>
        <begin position="100"/>
        <end position="175"/>
    </location>
</feature>
<evidence type="ECO:0000256" key="1">
    <source>
        <dbReference type="SAM" id="MobiDB-lite"/>
    </source>
</evidence>
<protein>
    <recommendedName>
        <fullName evidence="2">OmpA-like domain-containing protein</fullName>
    </recommendedName>
</protein>
<sequence>MPVIYQPFFRYSILVGLFCLGGCASSPMIKTPVGWYHNLEGGIIAQPRLPAPGHDQSYPYVGLTPTQAPPLPSPALRQEITHTLSQDKTLSAWQDTVDPLEIPKIPPAPRQSPQNTQPSETPKTAQNTSPQTEDQSSSATLDAAGQDPSSDQKNGKASSTSKDAKAFHRAPEPKVPVVMPELRAKIDDQAVVIPAIPVNPPSPPQYPGFNIPADANLPAPFRPSALPLEAPRGELIRFPLGSDAPSEKQDKTINSIAWQRNGRMIFVHGYGDADSINADAQANALSLALLRAKAVAKMLIAHNVPESSIALRAHAIGHGVRIRMDE</sequence>
<dbReference type="Proteomes" id="UP001431634">
    <property type="component" value="Unassembled WGS sequence"/>
</dbReference>
<dbReference type="Gene3D" id="3.30.1330.60">
    <property type="entry name" value="OmpA-like domain"/>
    <property type="match status" value="1"/>
</dbReference>
<evidence type="ECO:0000313" key="3">
    <source>
        <dbReference type="EMBL" id="MDI2090780.1"/>
    </source>
</evidence>
<feature type="compositionally biased region" description="Polar residues" evidence="1">
    <location>
        <begin position="111"/>
        <end position="140"/>
    </location>
</feature>
<dbReference type="EMBL" id="JASBAO010000001">
    <property type="protein sequence ID" value="MDI2090780.1"/>
    <property type="molecule type" value="Genomic_DNA"/>
</dbReference>
<reference evidence="3" key="1">
    <citation type="submission" date="2023-05" db="EMBL/GenBank/DDBJ databases">
        <title>Whole genome sequence of Commensalibacter sp.</title>
        <authorList>
            <person name="Charoenyingcharoen P."/>
            <person name="Yukphan P."/>
        </authorList>
    </citation>
    <scope>NUCLEOTIDE SEQUENCE</scope>
    <source>
        <strain evidence="3">TBRC 16381</strain>
    </source>
</reference>
<dbReference type="Pfam" id="PF00691">
    <property type="entry name" value="OmpA"/>
    <property type="match status" value="1"/>
</dbReference>
<dbReference type="InterPro" id="IPR036737">
    <property type="entry name" value="OmpA-like_sf"/>
</dbReference>
<dbReference type="SUPFAM" id="SSF103088">
    <property type="entry name" value="OmpA-like"/>
    <property type="match status" value="1"/>
</dbReference>
<accession>A0ABT6Q0Z9</accession>
<comment type="caution">
    <text evidence="3">The sequence shown here is derived from an EMBL/GenBank/DDBJ whole genome shotgun (WGS) entry which is preliminary data.</text>
</comment>
<name>A0ABT6Q0Z9_9PROT</name>
<organism evidence="3 4">
    <name type="scientific">Commensalibacter oyaizuii</name>
    <dbReference type="NCBI Taxonomy" id="3043873"/>
    <lineage>
        <taxon>Bacteria</taxon>
        <taxon>Pseudomonadati</taxon>
        <taxon>Pseudomonadota</taxon>
        <taxon>Alphaproteobacteria</taxon>
        <taxon>Acetobacterales</taxon>
        <taxon>Acetobacteraceae</taxon>
    </lineage>
</organism>